<reference evidence="3" key="2">
    <citation type="journal article" date="2017" name="Sci. Adv.">
        <title>A tail of two voltages: Proteomic comparison of the three electric organs of the electric eel.</title>
        <authorList>
            <person name="Traeger L.L."/>
            <person name="Sabat G."/>
            <person name="Barrett-Wilt G.A."/>
            <person name="Wells G.B."/>
            <person name="Sussman M.R."/>
        </authorList>
    </citation>
    <scope>NUCLEOTIDE SEQUENCE [LARGE SCALE GENOMIC DNA]</scope>
</reference>
<reference evidence="2" key="3">
    <citation type="submission" date="2020-05" db="EMBL/GenBank/DDBJ databases">
        <title>Electrophorus electricus (electric eel) genome, fEleEle1, primary haplotype.</title>
        <authorList>
            <person name="Myers G."/>
            <person name="Meyer A."/>
            <person name="Fedrigo O."/>
            <person name="Formenti G."/>
            <person name="Rhie A."/>
            <person name="Tracey A."/>
            <person name="Sims Y."/>
            <person name="Jarvis E.D."/>
        </authorList>
    </citation>
    <scope>NUCLEOTIDE SEQUENCE [LARGE SCALE GENOMIC DNA]</scope>
</reference>
<dbReference type="PANTHER" id="PTHR21007">
    <property type="entry name" value="LIVER EXPRESSED ANTIMICROBIAL PEPTIDE 2"/>
    <property type="match status" value="1"/>
</dbReference>
<dbReference type="RefSeq" id="XP_026869804.1">
    <property type="nucleotide sequence ID" value="XM_027014003.2"/>
</dbReference>
<dbReference type="OrthoDB" id="9450163at2759"/>
<name>A0A4W4DMH8_ELEEL</name>
<dbReference type="Ensembl" id="ENSEEET00000000085.2">
    <property type="protein sequence ID" value="ENSEEEP00000000081.1"/>
    <property type="gene ID" value="ENSEEEG00000000052.2"/>
</dbReference>
<dbReference type="Pfam" id="PF07359">
    <property type="entry name" value="LEAP-2"/>
    <property type="match status" value="1"/>
</dbReference>
<dbReference type="GO" id="GO:0061844">
    <property type="term" value="P:antimicrobial humoral immune response mediated by antimicrobial peptide"/>
    <property type="evidence" value="ECO:0007669"/>
    <property type="project" value="TreeGrafter"/>
</dbReference>
<evidence type="ECO:0000313" key="2">
    <source>
        <dbReference type="Ensembl" id="ENSEEEP00000000081.1"/>
    </source>
</evidence>
<evidence type="ECO:0000313" key="3">
    <source>
        <dbReference type="Proteomes" id="UP000314983"/>
    </source>
</evidence>
<keyword evidence="1" id="KW-0732">Signal</keyword>
<protein>
    <submittedName>
        <fullName evidence="2">Uncharacterized protein</fullName>
    </submittedName>
</protein>
<reference evidence="2" key="4">
    <citation type="submission" date="2025-08" db="UniProtKB">
        <authorList>
            <consortium name="Ensembl"/>
        </authorList>
    </citation>
    <scope>IDENTIFICATION</scope>
</reference>
<dbReference type="GO" id="GO:0042742">
    <property type="term" value="P:defense response to bacterium"/>
    <property type="evidence" value="ECO:0007669"/>
    <property type="project" value="InterPro"/>
</dbReference>
<evidence type="ECO:0000256" key="1">
    <source>
        <dbReference type="SAM" id="SignalP"/>
    </source>
</evidence>
<dbReference type="OMA" id="NNFECAT"/>
<dbReference type="InterPro" id="IPR009955">
    <property type="entry name" value="LEAP-2"/>
</dbReference>
<gene>
    <name evidence="2" type="primary">LEAP2</name>
</gene>
<feature type="chain" id="PRO_5021282928" evidence="1">
    <location>
        <begin position="32"/>
        <end position="97"/>
    </location>
</feature>
<accession>A0A4W4DMH8</accession>
<dbReference type="AlphaFoldDB" id="A0A4W4DMH8"/>
<feature type="signal peptide" evidence="1">
    <location>
        <begin position="1"/>
        <end position="31"/>
    </location>
</feature>
<dbReference type="GeneTree" id="ENSGT00510000050937"/>
<dbReference type="GeneID" id="113579815"/>
<keyword evidence="3" id="KW-1185">Reference proteome</keyword>
<dbReference type="PANTHER" id="PTHR21007:SF5">
    <property type="entry name" value="LIVER-EXPRESSED ANTIMICROBIAL PEPTIDE 2"/>
    <property type="match status" value="1"/>
</dbReference>
<reference evidence="3" key="1">
    <citation type="journal article" date="2014" name="Science">
        <title>Nonhuman genetics. Genomic basis for the convergent evolution of electric organs.</title>
        <authorList>
            <person name="Gallant J.R."/>
            <person name="Traeger L.L."/>
            <person name="Volkening J.D."/>
            <person name="Moffett H."/>
            <person name="Chen P.H."/>
            <person name="Novina C.D."/>
            <person name="Phillips G.N.Jr."/>
            <person name="Anand R."/>
            <person name="Wells G.B."/>
            <person name="Pinch M."/>
            <person name="Guth R."/>
            <person name="Unguez G.A."/>
            <person name="Albert J.S."/>
            <person name="Zakon H.H."/>
            <person name="Samanta M.P."/>
            <person name="Sussman M.R."/>
        </authorList>
    </citation>
    <scope>NUCLEOTIDE SEQUENCE [LARGE SCALE GENOMIC DNA]</scope>
</reference>
<dbReference type="Proteomes" id="UP000314983">
    <property type="component" value="Chromosome 19"/>
</dbReference>
<reference evidence="2" key="5">
    <citation type="submission" date="2025-09" db="UniProtKB">
        <authorList>
            <consortium name="Ensembl"/>
        </authorList>
    </citation>
    <scope>IDENTIFICATION</scope>
</reference>
<dbReference type="Gene3D" id="4.10.40.50">
    <property type="match status" value="1"/>
</dbReference>
<proteinExistence type="predicted"/>
<sequence>MPRMQEHGHVFGKGAAAAWLLLMMLIQQVASSSDPELDASSGSVQGVERPLRRTARMTPLWRIMGTKPQGAYCLNNYECSTGICTKGHCSFIQPIQS</sequence>
<organism evidence="2 3">
    <name type="scientific">Electrophorus electricus</name>
    <name type="common">Electric eel</name>
    <name type="synonym">Gymnotus electricus</name>
    <dbReference type="NCBI Taxonomy" id="8005"/>
    <lineage>
        <taxon>Eukaryota</taxon>
        <taxon>Metazoa</taxon>
        <taxon>Chordata</taxon>
        <taxon>Craniata</taxon>
        <taxon>Vertebrata</taxon>
        <taxon>Euteleostomi</taxon>
        <taxon>Actinopterygii</taxon>
        <taxon>Neopterygii</taxon>
        <taxon>Teleostei</taxon>
        <taxon>Ostariophysi</taxon>
        <taxon>Gymnotiformes</taxon>
        <taxon>Gymnotoidei</taxon>
        <taxon>Gymnotidae</taxon>
        <taxon>Electrophorus</taxon>
    </lineage>
</organism>